<dbReference type="SMART" id="SM00355">
    <property type="entry name" value="ZnF_C2H2"/>
    <property type="match status" value="2"/>
</dbReference>
<dbReference type="FunFam" id="3.30.160.60:FF:000247">
    <property type="entry name" value="Zinc finger protein 236"/>
    <property type="match status" value="1"/>
</dbReference>
<dbReference type="GO" id="GO:0005634">
    <property type="term" value="C:nucleus"/>
    <property type="evidence" value="ECO:0007669"/>
    <property type="project" value="UniProtKB-SubCell"/>
</dbReference>
<evidence type="ECO:0000256" key="2">
    <source>
        <dbReference type="ARBA" id="ARBA00004123"/>
    </source>
</evidence>
<name>A0A7J7JL68_BUGNE</name>
<dbReference type="PROSITE" id="PS00028">
    <property type="entry name" value="ZINC_FINGER_C2H2_1"/>
    <property type="match status" value="2"/>
</dbReference>
<dbReference type="PROSITE" id="PS50157">
    <property type="entry name" value="ZINC_FINGER_C2H2_2"/>
    <property type="match status" value="2"/>
</dbReference>
<dbReference type="PANTHER" id="PTHR45993">
    <property type="entry name" value="B-CELL LYMPHOMA/LEUKEMIA 11"/>
    <property type="match status" value="1"/>
</dbReference>
<organism evidence="17 18">
    <name type="scientific">Bugula neritina</name>
    <name type="common">Brown bryozoan</name>
    <name type="synonym">Sertularia neritina</name>
    <dbReference type="NCBI Taxonomy" id="10212"/>
    <lineage>
        <taxon>Eukaryota</taxon>
        <taxon>Metazoa</taxon>
        <taxon>Spiralia</taxon>
        <taxon>Lophotrochozoa</taxon>
        <taxon>Bryozoa</taxon>
        <taxon>Gymnolaemata</taxon>
        <taxon>Cheilostomatida</taxon>
        <taxon>Flustrina</taxon>
        <taxon>Buguloidea</taxon>
        <taxon>Bugulidae</taxon>
        <taxon>Bugula</taxon>
    </lineage>
</organism>
<evidence type="ECO:0000256" key="4">
    <source>
        <dbReference type="ARBA" id="ARBA00022499"/>
    </source>
</evidence>
<feature type="domain" description="C2H2-type" evidence="16">
    <location>
        <begin position="63"/>
        <end position="86"/>
    </location>
</feature>
<dbReference type="InterPro" id="IPR036236">
    <property type="entry name" value="Znf_C2H2_sf"/>
</dbReference>
<dbReference type="PANTHER" id="PTHR45993:SF10">
    <property type="entry name" value="ZINC FINGER PROTEIN 208 ISOFORM X1-RELATED"/>
    <property type="match status" value="1"/>
</dbReference>
<evidence type="ECO:0000259" key="16">
    <source>
        <dbReference type="PROSITE" id="PS50157"/>
    </source>
</evidence>
<dbReference type="GO" id="GO:0006357">
    <property type="term" value="P:regulation of transcription by RNA polymerase II"/>
    <property type="evidence" value="ECO:0007669"/>
    <property type="project" value="TreeGrafter"/>
</dbReference>
<comment type="caution">
    <text evidence="17">The sequence shown here is derived from an EMBL/GenBank/DDBJ whole genome shotgun (WGS) entry which is preliminary data.</text>
</comment>
<feature type="domain" description="C2H2-type" evidence="16">
    <location>
        <begin position="250"/>
        <end position="274"/>
    </location>
</feature>
<evidence type="ECO:0000256" key="6">
    <source>
        <dbReference type="ARBA" id="ARBA00022737"/>
    </source>
</evidence>
<proteinExistence type="inferred from homology"/>
<keyword evidence="6" id="KW-0677">Repeat</keyword>
<evidence type="ECO:0000256" key="9">
    <source>
        <dbReference type="ARBA" id="ARBA00022843"/>
    </source>
</evidence>
<evidence type="ECO:0000256" key="7">
    <source>
        <dbReference type="ARBA" id="ARBA00022771"/>
    </source>
</evidence>
<evidence type="ECO:0000313" key="17">
    <source>
        <dbReference type="EMBL" id="KAF6026391.1"/>
    </source>
</evidence>
<evidence type="ECO:0000256" key="13">
    <source>
        <dbReference type="ARBA" id="ARBA00023242"/>
    </source>
</evidence>
<keyword evidence="7 14" id="KW-0863">Zinc-finger</keyword>
<evidence type="ECO:0000256" key="12">
    <source>
        <dbReference type="ARBA" id="ARBA00023163"/>
    </source>
</evidence>
<comment type="function">
    <text evidence="1">May be involved in transcriptional regulation.</text>
</comment>
<evidence type="ECO:0000256" key="14">
    <source>
        <dbReference type="PROSITE-ProRule" id="PRU00042"/>
    </source>
</evidence>
<keyword evidence="5" id="KW-0479">Metal-binding</keyword>
<dbReference type="SUPFAM" id="SSF57667">
    <property type="entry name" value="beta-beta-alpha zinc fingers"/>
    <property type="match status" value="1"/>
</dbReference>
<evidence type="ECO:0000256" key="11">
    <source>
        <dbReference type="ARBA" id="ARBA00023125"/>
    </source>
</evidence>
<keyword evidence="4" id="KW-1017">Isopeptide bond</keyword>
<keyword evidence="18" id="KW-1185">Reference proteome</keyword>
<keyword evidence="9" id="KW-0832">Ubl conjugation</keyword>
<gene>
    <name evidence="17" type="ORF">EB796_015300</name>
</gene>
<dbReference type="Pfam" id="PF25491">
    <property type="entry name" value="CCHC_BCL-11A"/>
    <property type="match status" value="1"/>
</dbReference>
<dbReference type="InterPro" id="IPR013087">
    <property type="entry name" value="Znf_C2H2_type"/>
</dbReference>
<dbReference type="OrthoDB" id="8113227at2759"/>
<dbReference type="InterPro" id="IPR057448">
    <property type="entry name" value="BCL-11A_Znf_CCHC"/>
</dbReference>
<sequence length="289" mass="32948">MTYKLLPQIFAYPTMTVTDFLTCGDCQAEFPLSRIVTFMEHKRTRCMSPTSGILSTDSNLINYNCYTCPKQFSAAVSMLHHAQYQHKQQIFRDSTNVNVNQTQDISSRDAPVSDGNREETGMEEILDSADCTDLTEPLDKCCTLIIPKKRKRHFETKHRTSYFKAARLRRQQQQQQSLPSSNNIYINVEPPSNEHLHNHMQLNSTDGTIHETTLQKAPALPTSSRTQGETNSITSSAVVGKKKYPTSKPFKCDYCGDSFNQRIHLKKHLAKHTGIITTCFTYENEKIEN</sequence>
<accession>A0A7J7JL68</accession>
<evidence type="ECO:0000256" key="10">
    <source>
        <dbReference type="ARBA" id="ARBA00023015"/>
    </source>
</evidence>
<keyword evidence="11" id="KW-0238">DNA-binding</keyword>
<keyword evidence="13" id="KW-0539">Nucleus</keyword>
<keyword evidence="10" id="KW-0805">Transcription regulation</keyword>
<evidence type="ECO:0000256" key="5">
    <source>
        <dbReference type="ARBA" id="ARBA00022723"/>
    </source>
</evidence>
<dbReference type="GO" id="GO:0003700">
    <property type="term" value="F:DNA-binding transcription factor activity"/>
    <property type="evidence" value="ECO:0007669"/>
    <property type="project" value="TreeGrafter"/>
</dbReference>
<evidence type="ECO:0000256" key="15">
    <source>
        <dbReference type="SAM" id="MobiDB-lite"/>
    </source>
</evidence>
<keyword evidence="12" id="KW-0804">Transcription</keyword>
<evidence type="ECO:0000256" key="3">
    <source>
        <dbReference type="ARBA" id="ARBA00006991"/>
    </source>
</evidence>
<feature type="region of interest" description="Disordered" evidence="15">
    <location>
        <begin position="101"/>
        <end position="120"/>
    </location>
</feature>
<evidence type="ECO:0000256" key="1">
    <source>
        <dbReference type="ARBA" id="ARBA00003767"/>
    </source>
</evidence>
<dbReference type="InterPro" id="IPR051497">
    <property type="entry name" value="Dev/Hematopoietic_TF"/>
</dbReference>
<dbReference type="EMBL" id="VXIV02002286">
    <property type="protein sequence ID" value="KAF6026391.1"/>
    <property type="molecule type" value="Genomic_DNA"/>
</dbReference>
<dbReference type="Gene3D" id="3.30.160.60">
    <property type="entry name" value="Classic Zinc Finger"/>
    <property type="match status" value="1"/>
</dbReference>
<comment type="subcellular location">
    <subcellularLocation>
        <location evidence="2">Nucleus</location>
    </subcellularLocation>
</comment>
<dbReference type="GO" id="GO:0000978">
    <property type="term" value="F:RNA polymerase II cis-regulatory region sequence-specific DNA binding"/>
    <property type="evidence" value="ECO:0007669"/>
    <property type="project" value="TreeGrafter"/>
</dbReference>
<comment type="similarity">
    <text evidence="3">Belongs to the krueppel C2H2-type zinc-finger protein family.</text>
</comment>
<dbReference type="AlphaFoldDB" id="A0A7J7JL68"/>
<protein>
    <submittedName>
        <fullName evidence="17">ZNF296</fullName>
    </submittedName>
</protein>
<keyword evidence="8" id="KW-0862">Zinc</keyword>
<reference evidence="17" key="1">
    <citation type="submission" date="2020-06" db="EMBL/GenBank/DDBJ databases">
        <title>Draft genome of Bugula neritina, a colonial animal packing powerful symbionts and potential medicines.</title>
        <authorList>
            <person name="Rayko M."/>
        </authorList>
    </citation>
    <scope>NUCLEOTIDE SEQUENCE [LARGE SCALE GENOMIC DNA]</scope>
    <source>
        <strain evidence="17">Kwan_BN1</strain>
    </source>
</reference>
<dbReference type="Proteomes" id="UP000593567">
    <property type="component" value="Unassembled WGS sequence"/>
</dbReference>
<evidence type="ECO:0000313" key="18">
    <source>
        <dbReference type="Proteomes" id="UP000593567"/>
    </source>
</evidence>
<evidence type="ECO:0000256" key="8">
    <source>
        <dbReference type="ARBA" id="ARBA00022833"/>
    </source>
</evidence>
<dbReference type="GO" id="GO:0008270">
    <property type="term" value="F:zinc ion binding"/>
    <property type="evidence" value="ECO:0007669"/>
    <property type="project" value="UniProtKB-KW"/>
</dbReference>